<keyword evidence="1" id="KW-0732">Signal</keyword>
<accession>A0A518AWS2</accession>
<name>A0A518AWS2_9BACT</name>
<dbReference type="AlphaFoldDB" id="A0A518AWS2"/>
<keyword evidence="3" id="KW-1185">Reference proteome</keyword>
<dbReference type="Proteomes" id="UP000315750">
    <property type="component" value="Chromosome"/>
</dbReference>
<sequence precursor="true">MMKHIGTMLLAVGLVFGSATTARAEMVILRTGNGTIGSTDSLVTMLEGPADSGFVAAFTAADFASAQSGPSAVVVDNHPEWIDALSGDPVAQWVSTSDSGTSEGSSALYAIDFELTELFSDATINLLYAVDNVLGDGVNQGVFLNGVAVSGDSSGGNFSAEYNLVRSDIAPLLNVGTNTLYINATDQGGPSGLIFSATITTTPIPEPTTTTLCVAGAFGLLCCTCRHRRVSLD</sequence>
<gene>
    <name evidence="2" type="ORF">Pan181_53920</name>
</gene>
<dbReference type="KEGG" id="amuc:Pan181_53920"/>
<evidence type="ECO:0008006" key="4">
    <source>
        <dbReference type="Google" id="ProtNLM"/>
    </source>
</evidence>
<evidence type="ECO:0000313" key="3">
    <source>
        <dbReference type="Proteomes" id="UP000315750"/>
    </source>
</evidence>
<organism evidence="2 3">
    <name type="scientific">Aeoliella mucimassa</name>
    <dbReference type="NCBI Taxonomy" id="2527972"/>
    <lineage>
        <taxon>Bacteria</taxon>
        <taxon>Pseudomonadati</taxon>
        <taxon>Planctomycetota</taxon>
        <taxon>Planctomycetia</taxon>
        <taxon>Pirellulales</taxon>
        <taxon>Lacipirellulaceae</taxon>
        <taxon>Aeoliella</taxon>
    </lineage>
</organism>
<feature type="chain" id="PRO_5022213429" description="PEP-CTERM protein-sorting domain-containing protein" evidence="1">
    <location>
        <begin position="25"/>
        <end position="233"/>
    </location>
</feature>
<evidence type="ECO:0000313" key="2">
    <source>
        <dbReference type="EMBL" id="QDU59151.1"/>
    </source>
</evidence>
<reference evidence="2 3" key="1">
    <citation type="submission" date="2019-02" db="EMBL/GenBank/DDBJ databases">
        <title>Deep-cultivation of Planctomycetes and their phenomic and genomic characterization uncovers novel biology.</title>
        <authorList>
            <person name="Wiegand S."/>
            <person name="Jogler M."/>
            <person name="Boedeker C."/>
            <person name="Pinto D."/>
            <person name="Vollmers J."/>
            <person name="Rivas-Marin E."/>
            <person name="Kohn T."/>
            <person name="Peeters S.H."/>
            <person name="Heuer A."/>
            <person name="Rast P."/>
            <person name="Oberbeckmann S."/>
            <person name="Bunk B."/>
            <person name="Jeske O."/>
            <person name="Meyerdierks A."/>
            <person name="Storesund J.E."/>
            <person name="Kallscheuer N."/>
            <person name="Luecker S."/>
            <person name="Lage O.M."/>
            <person name="Pohl T."/>
            <person name="Merkel B.J."/>
            <person name="Hornburger P."/>
            <person name="Mueller R.-W."/>
            <person name="Bruemmer F."/>
            <person name="Labrenz M."/>
            <person name="Spormann A.M."/>
            <person name="Op den Camp H."/>
            <person name="Overmann J."/>
            <person name="Amann R."/>
            <person name="Jetten M.S.M."/>
            <person name="Mascher T."/>
            <person name="Medema M.H."/>
            <person name="Devos D.P."/>
            <person name="Kaster A.-K."/>
            <person name="Ovreas L."/>
            <person name="Rohde M."/>
            <person name="Galperin M.Y."/>
            <person name="Jogler C."/>
        </authorList>
    </citation>
    <scope>NUCLEOTIDE SEQUENCE [LARGE SCALE GENOMIC DNA]</scope>
    <source>
        <strain evidence="2 3">Pan181</strain>
    </source>
</reference>
<protein>
    <recommendedName>
        <fullName evidence="4">PEP-CTERM protein-sorting domain-containing protein</fullName>
    </recommendedName>
</protein>
<dbReference type="EMBL" id="CP036278">
    <property type="protein sequence ID" value="QDU59151.1"/>
    <property type="molecule type" value="Genomic_DNA"/>
</dbReference>
<feature type="signal peptide" evidence="1">
    <location>
        <begin position="1"/>
        <end position="24"/>
    </location>
</feature>
<evidence type="ECO:0000256" key="1">
    <source>
        <dbReference type="SAM" id="SignalP"/>
    </source>
</evidence>
<dbReference type="Gene3D" id="2.60.120.260">
    <property type="entry name" value="Galactose-binding domain-like"/>
    <property type="match status" value="1"/>
</dbReference>
<dbReference type="RefSeq" id="WP_145251863.1">
    <property type="nucleotide sequence ID" value="NZ_CP036278.1"/>
</dbReference>
<proteinExistence type="predicted"/>